<organism evidence="3 5">
    <name type="scientific">Micromonospora pallida</name>
    <dbReference type="NCBI Taxonomy" id="145854"/>
    <lineage>
        <taxon>Bacteria</taxon>
        <taxon>Bacillati</taxon>
        <taxon>Actinomycetota</taxon>
        <taxon>Actinomycetes</taxon>
        <taxon>Micromonosporales</taxon>
        <taxon>Micromonosporaceae</taxon>
        <taxon>Micromonospora</taxon>
    </lineage>
</organism>
<evidence type="ECO:0000256" key="1">
    <source>
        <dbReference type="SAM" id="MobiDB-lite"/>
    </source>
</evidence>
<evidence type="ECO:0000313" key="4">
    <source>
        <dbReference type="EMBL" id="SCL43365.1"/>
    </source>
</evidence>
<accession>A0A1C6TKL1</accession>
<dbReference type="EMBL" id="FMHW01000002">
    <property type="protein sequence ID" value="SCL42167.1"/>
    <property type="molecule type" value="Genomic_DNA"/>
</dbReference>
<reference evidence="5" key="2">
    <citation type="submission" date="2016-06" db="EMBL/GenBank/DDBJ databases">
        <authorList>
            <person name="Varghese N."/>
            <person name="Submissions Spin"/>
        </authorList>
    </citation>
    <scope>NUCLEOTIDE SEQUENCE [LARGE SCALE GENOMIC DNA]</scope>
    <source>
        <strain evidence="5">DSM 43817</strain>
    </source>
</reference>
<reference evidence="3" key="1">
    <citation type="submission" date="2016-06" db="EMBL/GenBank/DDBJ databases">
        <authorList>
            <person name="Kjaerup R.B."/>
            <person name="Dalgaard T.S."/>
            <person name="Juul-Madsen H.R."/>
        </authorList>
    </citation>
    <scope>NUCLEOTIDE SEQUENCE [LARGE SCALE GENOMIC DNA]</scope>
    <source>
        <strain evidence="3">DSM 43817</strain>
    </source>
</reference>
<sequence length="62" mass="6939">MRQMKWTRPTRCDNSGPNCPEVAIGDDGTRYVRDSERPDEVVTFSPAGWDALVGSIRDGQQL</sequence>
<dbReference type="RefSeq" id="WP_091654504.1">
    <property type="nucleotide sequence ID" value="NZ_FMHW01000002.1"/>
</dbReference>
<dbReference type="AlphaFoldDB" id="A0A1C6TKL1"/>
<feature type="region of interest" description="Disordered" evidence="1">
    <location>
        <begin position="1"/>
        <end position="26"/>
    </location>
</feature>
<evidence type="ECO:0000259" key="2">
    <source>
        <dbReference type="Pfam" id="PF04149"/>
    </source>
</evidence>
<dbReference type="OrthoDB" id="4302299at2"/>
<proteinExistence type="predicted"/>
<evidence type="ECO:0000313" key="3">
    <source>
        <dbReference type="EMBL" id="SCL42167.1"/>
    </source>
</evidence>
<dbReference type="Proteomes" id="UP000198959">
    <property type="component" value="Unassembled WGS sequence"/>
</dbReference>
<feature type="domain" description="DUF397" evidence="2">
    <location>
        <begin position="5"/>
        <end position="57"/>
    </location>
</feature>
<dbReference type="InterPro" id="IPR007278">
    <property type="entry name" value="DUF397"/>
</dbReference>
<name>A0A1C6TKL1_9ACTN</name>
<dbReference type="STRING" id="145854.GA0074692_6690"/>
<keyword evidence="5" id="KW-1185">Reference proteome</keyword>
<gene>
    <name evidence="3" type="ORF">GA0074692_6690</name>
    <name evidence="4" type="ORF">GA0074692_6845</name>
</gene>
<protein>
    <recommendedName>
        <fullName evidence="2">DUF397 domain-containing protein</fullName>
    </recommendedName>
</protein>
<dbReference type="EMBL" id="FMHW01000004">
    <property type="protein sequence ID" value="SCL43365.1"/>
    <property type="molecule type" value="Genomic_DNA"/>
</dbReference>
<dbReference type="Pfam" id="PF04149">
    <property type="entry name" value="DUF397"/>
    <property type="match status" value="1"/>
</dbReference>
<evidence type="ECO:0000313" key="5">
    <source>
        <dbReference type="Proteomes" id="UP000198959"/>
    </source>
</evidence>